<dbReference type="AlphaFoldDB" id="A0A2P6R2Q0"/>
<accession>A0A2P6R2Q0</accession>
<reference evidence="1 2" key="1">
    <citation type="journal article" date="2018" name="Nat. Genet.">
        <title>The Rosa genome provides new insights in the design of modern roses.</title>
        <authorList>
            <person name="Bendahmane M."/>
        </authorList>
    </citation>
    <scope>NUCLEOTIDE SEQUENCE [LARGE SCALE GENOMIC DNA]</scope>
    <source>
        <strain evidence="2">cv. Old Blush</strain>
    </source>
</reference>
<evidence type="ECO:0000313" key="1">
    <source>
        <dbReference type="EMBL" id="PRQ40732.1"/>
    </source>
</evidence>
<organism evidence="1 2">
    <name type="scientific">Rosa chinensis</name>
    <name type="common">China rose</name>
    <dbReference type="NCBI Taxonomy" id="74649"/>
    <lineage>
        <taxon>Eukaryota</taxon>
        <taxon>Viridiplantae</taxon>
        <taxon>Streptophyta</taxon>
        <taxon>Embryophyta</taxon>
        <taxon>Tracheophyta</taxon>
        <taxon>Spermatophyta</taxon>
        <taxon>Magnoliopsida</taxon>
        <taxon>eudicotyledons</taxon>
        <taxon>Gunneridae</taxon>
        <taxon>Pentapetalae</taxon>
        <taxon>rosids</taxon>
        <taxon>fabids</taxon>
        <taxon>Rosales</taxon>
        <taxon>Rosaceae</taxon>
        <taxon>Rosoideae</taxon>
        <taxon>Rosoideae incertae sedis</taxon>
        <taxon>Rosa</taxon>
    </lineage>
</organism>
<proteinExistence type="predicted"/>
<protein>
    <submittedName>
        <fullName evidence="1">Uncharacterized protein</fullName>
    </submittedName>
</protein>
<dbReference type="EMBL" id="PDCK01000042">
    <property type="protein sequence ID" value="PRQ40732.1"/>
    <property type="molecule type" value="Genomic_DNA"/>
</dbReference>
<dbReference type="Proteomes" id="UP000238479">
    <property type="component" value="Chromosome 4"/>
</dbReference>
<gene>
    <name evidence="1" type="ORF">RchiOBHm_Chr4g0439251</name>
</gene>
<evidence type="ECO:0000313" key="2">
    <source>
        <dbReference type="Proteomes" id="UP000238479"/>
    </source>
</evidence>
<sequence>MGLWSSMVSSCGGPTTMSERRWWRPDVDGGVVGMVVQTRSWAGREEWRPTALVLWARALLLGLDGVWAWVCVWAQLLGRVHCNFGIDNLLFSGLEVVPVLELGQQRWRKCLAVAY</sequence>
<keyword evidence="2" id="KW-1185">Reference proteome</keyword>
<comment type="caution">
    <text evidence="1">The sequence shown here is derived from an EMBL/GenBank/DDBJ whole genome shotgun (WGS) entry which is preliminary data.</text>
</comment>
<name>A0A2P6R2Q0_ROSCH</name>
<dbReference type="Gramene" id="PRQ40732">
    <property type="protein sequence ID" value="PRQ40732"/>
    <property type="gene ID" value="RchiOBHm_Chr4g0439251"/>
</dbReference>